<feature type="domain" description="Metallo-beta-lactamase" evidence="1">
    <location>
        <begin position="21"/>
        <end position="251"/>
    </location>
</feature>
<dbReference type="EMBL" id="RIBP01000001">
    <property type="protein sequence ID" value="TRZ40479.1"/>
    <property type="molecule type" value="Genomic_DNA"/>
</dbReference>
<proteinExistence type="predicted"/>
<evidence type="ECO:0000313" key="2">
    <source>
        <dbReference type="EMBL" id="TRZ40479.1"/>
    </source>
</evidence>
<name>A0A553SU10_NIACI</name>
<gene>
    <name evidence="2" type="ORF">CEQ21_06095</name>
</gene>
<dbReference type="PANTHER" id="PTHR13754:SF18">
    <property type="entry name" value="7,8-DIHYDROPTERIN-6-METHYL-4-(BETA-D-RIBOFURANOSYL)-AMINOBENZENE-5'-PHOSPHATE SYNTHASE"/>
    <property type="match status" value="1"/>
</dbReference>
<protein>
    <submittedName>
        <fullName evidence="2">MBL fold metallo-hydrolase</fullName>
    </submittedName>
</protein>
<dbReference type="CDD" id="cd07713">
    <property type="entry name" value="DHPS-like_MBL-fold"/>
    <property type="match status" value="1"/>
</dbReference>
<dbReference type="InterPro" id="IPR036866">
    <property type="entry name" value="RibonucZ/Hydroxyglut_hydro"/>
</dbReference>
<dbReference type="Proteomes" id="UP000319837">
    <property type="component" value="Unassembled WGS sequence"/>
</dbReference>
<accession>A0A553SU10</accession>
<dbReference type="SUPFAM" id="SSF56281">
    <property type="entry name" value="Metallo-hydrolase/oxidoreductase"/>
    <property type="match status" value="1"/>
</dbReference>
<dbReference type="InterPro" id="IPR052926">
    <property type="entry name" value="Metallo-beta-lactamase_dom"/>
</dbReference>
<dbReference type="Gene3D" id="3.60.15.10">
    <property type="entry name" value="Ribonuclease Z/Hydroxyacylglutathione hydrolase-like"/>
    <property type="match status" value="1"/>
</dbReference>
<dbReference type="GO" id="GO:0016740">
    <property type="term" value="F:transferase activity"/>
    <property type="evidence" value="ECO:0007669"/>
    <property type="project" value="TreeGrafter"/>
</dbReference>
<dbReference type="RefSeq" id="WP_185763868.1">
    <property type="nucleotide sequence ID" value="NZ_RIBP01000001.1"/>
</dbReference>
<dbReference type="AlphaFoldDB" id="A0A553SU10"/>
<keyword evidence="2" id="KW-0378">Hydrolase</keyword>
<dbReference type="InterPro" id="IPR001279">
    <property type="entry name" value="Metallo-B-lactamas"/>
</dbReference>
<dbReference type="InterPro" id="IPR041712">
    <property type="entry name" value="DHPS-like_MBL-fold"/>
</dbReference>
<reference evidence="3" key="1">
    <citation type="submission" date="2018-10" db="EMBL/GenBank/DDBJ databases">
        <title>FDA dAtabase for Regulatory Grade micrObial Sequences (FDA-ARGOS): Supporting development and validation of Infectious Disease Dx tests.</title>
        <authorList>
            <person name="Minogue T."/>
            <person name="Wolcott M."/>
            <person name="Wasieloski L."/>
            <person name="Aguilar W."/>
            <person name="Moore D."/>
            <person name="Tallon L."/>
            <person name="Sadzewicz L."/>
            <person name="Sengamalay N."/>
            <person name="Ott S."/>
            <person name="Godinez A."/>
            <person name="Nagaraj S."/>
            <person name="Vavikolanu K."/>
            <person name="Vyas G."/>
            <person name="Nadendla S."/>
            <person name="George J."/>
            <person name="Sichtig H."/>
        </authorList>
    </citation>
    <scope>NUCLEOTIDE SEQUENCE [LARGE SCALE GENOMIC DNA]</scope>
    <source>
        <strain evidence="3">FDAARGOS_343</strain>
    </source>
</reference>
<dbReference type="SMART" id="SM00849">
    <property type="entry name" value="Lactamase_B"/>
    <property type="match status" value="1"/>
</dbReference>
<organism evidence="2 3">
    <name type="scientific">Niallia circulans</name>
    <name type="common">Bacillus circulans</name>
    <dbReference type="NCBI Taxonomy" id="1397"/>
    <lineage>
        <taxon>Bacteria</taxon>
        <taxon>Bacillati</taxon>
        <taxon>Bacillota</taxon>
        <taxon>Bacilli</taxon>
        <taxon>Bacillales</taxon>
        <taxon>Bacillaceae</taxon>
        <taxon>Niallia</taxon>
    </lineage>
</organism>
<dbReference type="GO" id="GO:0016787">
    <property type="term" value="F:hydrolase activity"/>
    <property type="evidence" value="ECO:0007669"/>
    <property type="project" value="UniProtKB-KW"/>
</dbReference>
<evidence type="ECO:0000259" key="1">
    <source>
        <dbReference type="SMART" id="SM00849"/>
    </source>
</evidence>
<sequence length="279" mass="31524">MKLTVLVDNNTFIDRYFLGEPALSFFIEEGDKRILFDTGYSDIFMRNAEKMKIDLANLDVVALSHGHIDHTWGLTHLLRLHMEAKNEGLVHKTPTITGHPQVFESKMFDTVGEIGSVLSYDKLNKHFPIHLSKEPVWLTDRLVFLGEIKRVFDFEGKESIGKRITEQGDFDDFVLDDTALAYRTDNGLVIIVGCAHSGICNIIEYAKEVCKESRVVDVIGGFHLLEPSMHQLEKTVQYIKELKPESLHACHCTDLHSKLALATAANIKEVGVGLKLEYI</sequence>
<evidence type="ECO:0000313" key="3">
    <source>
        <dbReference type="Proteomes" id="UP000319837"/>
    </source>
</evidence>
<dbReference type="PANTHER" id="PTHR13754">
    <property type="entry name" value="METALLO-BETA-LACTAMASE SUPERFAMILY PROTEIN"/>
    <property type="match status" value="1"/>
</dbReference>
<dbReference type="Pfam" id="PF00753">
    <property type="entry name" value="Lactamase_B"/>
    <property type="match status" value="1"/>
</dbReference>
<comment type="caution">
    <text evidence="2">The sequence shown here is derived from an EMBL/GenBank/DDBJ whole genome shotgun (WGS) entry which is preliminary data.</text>
</comment>